<name>A0A1I5F6D0_9FLAO</name>
<dbReference type="RefSeq" id="WP_091525575.1">
    <property type="nucleotide sequence ID" value="NZ_FOVI01000025.1"/>
</dbReference>
<proteinExistence type="predicted"/>
<sequence length="566" mass="63279">MAIYISNDAIQNIPIASEDGNKQRGKLSSNLLRSDKYLSALVENPNKVAPLRKGADHESVRTIIIAFKILKITYVQDAPEFTNVNSQSTNFNEAVENNVKLVQTWVGLSPSGIVDVETVLALDQKLFEVVRNLYTKDVIGKNTNVEISYFDKYNEGTNTYTITNVLQENNDVIPTDTEQLPRGQIIIEIDKGAVFPSPSTRSNIEKNNQAIEGKQLYSNFSLPLNTNIAVETKDNPQKITNDLENFIETTPKSEFEDMGETYEVSAGESFADIVLKKYYNTGPESIISPVDGSTIFTFPNRTPFPVANRSEDARFQFYLNFLYYSNTEEIDGNVQSWGMKMANSYSRYNVDELEDYNIYNNNYNPSDANTALPNYYRFLKHMELVRPSAKLNFDGVGNCLNFTPDAGKKIVIPKRQYVDSIYNLLNYRHGEMLEPVAGKMVQVVGSALTGVISTLESALNTLTGVAQIVKTEAIAVYNEAADFFITGLAFLKDFLKEYWPRGSGGKLQLDLEVTWGIPVATNGSTERRLWRKVTQQDEITICFAEKGSLKVGGDVAVGVNAAFFQV</sequence>
<dbReference type="Proteomes" id="UP000199036">
    <property type="component" value="Unassembled WGS sequence"/>
</dbReference>
<protein>
    <submittedName>
        <fullName evidence="1">Uncharacterized protein</fullName>
    </submittedName>
</protein>
<dbReference type="OrthoDB" id="1409210at2"/>
<gene>
    <name evidence="1" type="ORF">SAMN05421741_12511</name>
</gene>
<reference evidence="2" key="1">
    <citation type="submission" date="2016-10" db="EMBL/GenBank/DDBJ databases">
        <authorList>
            <person name="Varghese N."/>
            <person name="Submissions S."/>
        </authorList>
    </citation>
    <scope>NUCLEOTIDE SEQUENCE [LARGE SCALE GENOMIC DNA]</scope>
    <source>
        <strain evidence="2">DS-12</strain>
    </source>
</reference>
<evidence type="ECO:0000313" key="1">
    <source>
        <dbReference type="EMBL" id="SFO19233.1"/>
    </source>
</evidence>
<dbReference type="STRING" id="913024.SAMN05421741_12511"/>
<dbReference type="SUPFAM" id="SSF47090">
    <property type="entry name" value="PGBD-like"/>
    <property type="match status" value="1"/>
</dbReference>
<dbReference type="AlphaFoldDB" id="A0A1I5F6D0"/>
<evidence type="ECO:0000313" key="2">
    <source>
        <dbReference type="Proteomes" id="UP000199036"/>
    </source>
</evidence>
<accession>A0A1I5F6D0</accession>
<organism evidence="1 2">
    <name type="scientific">Paenimyroides ummariense</name>
    <dbReference type="NCBI Taxonomy" id="913024"/>
    <lineage>
        <taxon>Bacteria</taxon>
        <taxon>Pseudomonadati</taxon>
        <taxon>Bacteroidota</taxon>
        <taxon>Flavobacteriia</taxon>
        <taxon>Flavobacteriales</taxon>
        <taxon>Flavobacteriaceae</taxon>
        <taxon>Paenimyroides</taxon>
    </lineage>
</organism>
<keyword evidence="2" id="KW-1185">Reference proteome</keyword>
<dbReference type="EMBL" id="FOVI01000025">
    <property type="protein sequence ID" value="SFO19233.1"/>
    <property type="molecule type" value="Genomic_DNA"/>
</dbReference>
<dbReference type="InterPro" id="IPR036365">
    <property type="entry name" value="PGBD-like_sf"/>
</dbReference>